<dbReference type="InterPro" id="IPR041468">
    <property type="entry name" value="HTH_ParB/Spo0J"/>
</dbReference>
<dbReference type="GO" id="GO:0007059">
    <property type="term" value="P:chromosome segregation"/>
    <property type="evidence" value="ECO:0007669"/>
    <property type="project" value="UniProtKB-KW"/>
</dbReference>
<dbReference type="Proteomes" id="UP000017831">
    <property type="component" value="Unassembled WGS sequence"/>
</dbReference>
<dbReference type="GeneID" id="60063850"/>
<accession>U6RRF6</accession>
<dbReference type="EMBL" id="AQHY01000002">
    <property type="protein sequence ID" value="EOA58617.1"/>
    <property type="molecule type" value="Genomic_DNA"/>
</dbReference>
<dbReference type="Pfam" id="PF17762">
    <property type="entry name" value="HTH_ParB"/>
    <property type="match status" value="1"/>
</dbReference>
<organism evidence="5 6">
    <name type="scientific">Phocaeicola massiliensis B84634 = Timone 84634 = DSM 17679 = JCM 13223</name>
    <dbReference type="NCBI Taxonomy" id="1121098"/>
    <lineage>
        <taxon>Bacteria</taxon>
        <taxon>Pseudomonadati</taxon>
        <taxon>Bacteroidota</taxon>
        <taxon>Bacteroidia</taxon>
        <taxon>Bacteroidales</taxon>
        <taxon>Bacteroidaceae</taxon>
        <taxon>Phocaeicola</taxon>
    </lineage>
</organism>
<feature type="domain" description="ParB-like N-terminal" evidence="4">
    <location>
        <begin position="31"/>
        <end position="121"/>
    </location>
</feature>
<dbReference type="SMART" id="SM00470">
    <property type="entry name" value="ParB"/>
    <property type="match status" value="1"/>
</dbReference>
<dbReference type="OrthoDB" id="9802051at2"/>
<comment type="similarity">
    <text evidence="1">Belongs to the ParB family.</text>
</comment>
<dbReference type="GO" id="GO:0003677">
    <property type="term" value="F:DNA binding"/>
    <property type="evidence" value="ECO:0007669"/>
    <property type="project" value="UniProtKB-KW"/>
</dbReference>
<dbReference type="Gene3D" id="3.90.1530.30">
    <property type="match status" value="1"/>
</dbReference>
<proteinExistence type="inferred from homology"/>
<dbReference type="GO" id="GO:0045881">
    <property type="term" value="P:positive regulation of sporulation resulting in formation of a cellular spore"/>
    <property type="evidence" value="ECO:0007669"/>
    <property type="project" value="TreeGrafter"/>
</dbReference>
<name>U6RRF6_9BACT</name>
<evidence type="ECO:0000256" key="3">
    <source>
        <dbReference type="ARBA" id="ARBA00023125"/>
    </source>
</evidence>
<reference evidence="5 6" key="1">
    <citation type="submission" date="2013-04" db="EMBL/GenBank/DDBJ databases">
        <title>The Genome Sequence of Bacteroides massiliensis DSM 17679.</title>
        <authorList>
            <consortium name="The Broad Institute Genomics Platform"/>
            <person name="Earl A."/>
            <person name="Ward D."/>
            <person name="Feldgarden M."/>
            <person name="Gevers D."/>
            <person name="Martens E."/>
            <person name="Fenner L."/>
            <person name="Roux V."/>
            <person name="Mallet M.N."/>
            <person name="Raoult D."/>
            <person name="Walker B."/>
            <person name="Young S."/>
            <person name="Zeng Q."/>
            <person name="Gargeya S."/>
            <person name="Fitzgerald M."/>
            <person name="Haas B."/>
            <person name="Abouelleil A."/>
            <person name="Allen A.W."/>
            <person name="Alvarado L."/>
            <person name="Arachchi H.M."/>
            <person name="Berlin A.M."/>
            <person name="Chapman S.B."/>
            <person name="Gainer-Dewar J."/>
            <person name="Goldberg J."/>
            <person name="Griggs A."/>
            <person name="Gujja S."/>
            <person name="Hansen M."/>
            <person name="Howarth C."/>
            <person name="Imamovic A."/>
            <person name="Ireland A."/>
            <person name="Larimer J."/>
            <person name="McCowan C."/>
            <person name="Murphy C."/>
            <person name="Pearson M."/>
            <person name="Poon T.W."/>
            <person name="Priest M."/>
            <person name="Roberts A."/>
            <person name="Saif S."/>
            <person name="Shea T."/>
            <person name="Sisk P."/>
            <person name="Sykes S."/>
            <person name="Wortman J."/>
            <person name="Nusbaum C."/>
            <person name="Birren B."/>
        </authorList>
    </citation>
    <scope>NUCLEOTIDE SEQUENCE [LARGE SCALE GENOMIC DNA]</scope>
    <source>
        <strain evidence="6">B84634 / Timone 84634 / DSM 17679 / JCM 13223</strain>
    </source>
</reference>
<dbReference type="InterPro" id="IPR036086">
    <property type="entry name" value="ParB/Sulfiredoxin_sf"/>
</dbReference>
<dbReference type="AlphaFoldDB" id="U6RRF6"/>
<dbReference type="FunFam" id="1.10.10.2830:FF:000001">
    <property type="entry name" value="Chromosome partitioning protein ParB"/>
    <property type="match status" value="1"/>
</dbReference>
<dbReference type="PATRIC" id="fig|1121098.3.peg.65"/>
<dbReference type="Pfam" id="PF23552">
    <property type="entry name" value="ParB_C"/>
    <property type="match status" value="1"/>
</dbReference>
<dbReference type="SUPFAM" id="SSF110849">
    <property type="entry name" value="ParB/Sulfiredoxin"/>
    <property type="match status" value="1"/>
</dbReference>
<dbReference type="NCBIfam" id="TIGR00180">
    <property type="entry name" value="parB_part"/>
    <property type="match status" value="1"/>
</dbReference>
<dbReference type="InterPro" id="IPR004437">
    <property type="entry name" value="ParB/RepB/Spo0J"/>
</dbReference>
<dbReference type="InterPro" id="IPR003115">
    <property type="entry name" value="ParB_N"/>
</dbReference>
<keyword evidence="2" id="KW-0159">Chromosome partition</keyword>
<dbReference type="FunFam" id="3.90.1530.30:FF:000001">
    <property type="entry name" value="Chromosome partitioning protein ParB"/>
    <property type="match status" value="1"/>
</dbReference>
<dbReference type="eggNOG" id="COG1475">
    <property type="taxonomic scope" value="Bacteria"/>
</dbReference>
<evidence type="ECO:0000259" key="4">
    <source>
        <dbReference type="SMART" id="SM00470"/>
    </source>
</evidence>
<evidence type="ECO:0000256" key="2">
    <source>
        <dbReference type="ARBA" id="ARBA00022829"/>
    </source>
</evidence>
<gene>
    <name evidence="5" type="ORF">HMPREF1534_00065</name>
</gene>
<dbReference type="Pfam" id="PF02195">
    <property type="entry name" value="ParB_N"/>
    <property type="match status" value="1"/>
</dbReference>
<dbReference type="InterPro" id="IPR050336">
    <property type="entry name" value="Chromosome_partition/occlusion"/>
</dbReference>
<evidence type="ECO:0000313" key="5">
    <source>
        <dbReference type="EMBL" id="EOA58617.1"/>
    </source>
</evidence>
<dbReference type="PANTHER" id="PTHR33375:SF1">
    <property type="entry name" value="CHROMOSOME-PARTITIONING PROTEIN PARB-RELATED"/>
    <property type="match status" value="1"/>
</dbReference>
<evidence type="ECO:0000256" key="1">
    <source>
        <dbReference type="ARBA" id="ARBA00006295"/>
    </source>
</evidence>
<protein>
    <submittedName>
        <fullName evidence="5">ParB-like partition protein</fullName>
    </submittedName>
</protein>
<dbReference type="PANTHER" id="PTHR33375">
    <property type="entry name" value="CHROMOSOME-PARTITIONING PROTEIN PARB-RELATED"/>
    <property type="match status" value="1"/>
</dbReference>
<dbReference type="RefSeq" id="WP_005935538.1">
    <property type="nucleotide sequence ID" value="NZ_KB890355.1"/>
</dbReference>
<dbReference type="CDD" id="cd16393">
    <property type="entry name" value="SPO0J_N"/>
    <property type="match status" value="1"/>
</dbReference>
<dbReference type="InterPro" id="IPR057240">
    <property type="entry name" value="ParB_dimer_C"/>
</dbReference>
<dbReference type="SUPFAM" id="SSF109709">
    <property type="entry name" value="KorB DNA-binding domain-like"/>
    <property type="match status" value="1"/>
</dbReference>
<dbReference type="HOGENOM" id="CLU_023853_0_0_10"/>
<keyword evidence="6" id="KW-1185">Reference proteome</keyword>
<dbReference type="GO" id="GO:0005694">
    <property type="term" value="C:chromosome"/>
    <property type="evidence" value="ECO:0007669"/>
    <property type="project" value="TreeGrafter"/>
</dbReference>
<evidence type="ECO:0000313" key="6">
    <source>
        <dbReference type="Proteomes" id="UP000017831"/>
    </source>
</evidence>
<comment type="caution">
    <text evidence="5">The sequence shown here is derived from an EMBL/GenBank/DDBJ whole genome shotgun (WGS) entry which is preliminary data.</text>
</comment>
<dbReference type="Gene3D" id="1.10.10.2830">
    <property type="match status" value="1"/>
</dbReference>
<sequence>MAVQKKFALGRGLDALISTEEVKTSGSSSINEIELSKISVNPNQPRREFDPVALQELADSIAEIGIIQPITLRQLSEDSYQIIAGERRYRASVQAGLKTIPAYIRTADDENVMEMALIENIQREDLNSLEIALAYQHLLEQYELTQERLSERVGKKRTTIANYLRLLKLPAQIQVALKNREIDMGHARALLALDDPKTQIRIFNEIQTQGYSVRKVEEIVKALTSGETIDSGGKKIKPKGSKLSEEYVILQNHLCGFFGSKVQLSCTTKGKGKISIPFNNEEDLERIMEIFDLLKKKE</sequence>
<dbReference type="STRING" id="1121098.HMPREF1534_00065"/>
<keyword evidence="3" id="KW-0238">DNA-binding</keyword>